<evidence type="ECO:0000313" key="1">
    <source>
        <dbReference type="EMBL" id="SVC62537.1"/>
    </source>
</evidence>
<protein>
    <submittedName>
        <fullName evidence="1">Uncharacterized protein</fullName>
    </submittedName>
</protein>
<sequence>VRHICQVLVASLGFTLLICDSAQAQFDLIGRFSFHVNGGVK</sequence>
<feature type="non-terminal residue" evidence="1">
    <location>
        <position position="41"/>
    </location>
</feature>
<feature type="non-terminal residue" evidence="1">
    <location>
        <position position="1"/>
    </location>
</feature>
<organism evidence="1">
    <name type="scientific">marine metagenome</name>
    <dbReference type="NCBI Taxonomy" id="408172"/>
    <lineage>
        <taxon>unclassified sequences</taxon>
        <taxon>metagenomes</taxon>
        <taxon>ecological metagenomes</taxon>
    </lineage>
</organism>
<gene>
    <name evidence="1" type="ORF">METZ01_LOCUS315391</name>
</gene>
<name>A0A382NQA4_9ZZZZ</name>
<reference evidence="1" key="1">
    <citation type="submission" date="2018-05" db="EMBL/GenBank/DDBJ databases">
        <authorList>
            <person name="Lanie J.A."/>
            <person name="Ng W.-L."/>
            <person name="Kazmierczak K.M."/>
            <person name="Andrzejewski T.M."/>
            <person name="Davidsen T.M."/>
            <person name="Wayne K.J."/>
            <person name="Tettelin H."/>
            <person name="Glass J.I."/>
            <person name="Rusch D."/>
            <person name="Podicherti R."/>
            <person name="Tsui H.-C.T."/>
            <person name="Winkler M.E."/>
        </authorList>
    </citation>
    <scope>NUCLEOTIDE SEQUENCE</scope>
</reference>
<dbReference type="EMBL" id="UINC01101603">
    <property type="protein sequence ID" value="SVC62537.1"/>
    <property type="molecule type" value="Genomic_DNA"/>
</dbReference>
<proteinExistence type="predicted"/>
<dbReference type="AlphaFoldDB" id="A0A382NQA4"/>
<accession>A0A382NQA4</accession>